<dbReference type="SMART" id="SM01008">
    <property type="entry name" value="Ald_Xan_dh_C"/>
    <property type="match status" value="1"/>
</dbReference>
<dbReference type="RefSeq" id="WP_051518291.1">
    <property type="nucleotide sequence ID" value="NZ_AWQS01000037.1"/>
</dbReference>
<gene>
    <name evidence="5" type="ORF">N864_19115</name>
</gene>
<dbReference type="InterPro" id="IPR000674">
    <property type="entry name" value="Ald_Oxase/Xan_DH_a/b"/>
</dbReference>
<evidence type="ECO:0000259" key="4">
    <source>
        <dbReference type="SMART" id="SM01008"/>
    </source>
</evidence>
<feature type="region of interest" description="Disordered" evidence="3">
    <location>
        <begin position="781"/>
        <end position="823"/>
    </location>
</feature>
<evidence type="ECO:0000256" key="3">
    <source>
        <dbReference type="SAM" id="MobiDB-lite"/>
    </source>
</evidence>
<comment type="caution">
    <text evidence="5">The sequence shown here is derived from an EMBL/GenBank/DDBJ whole genome shotgun (WGS) entry which is preliminary data.</text>
</comment>
<dbReference type="InterPro" id="IPR036856">
    <property type="entry name" value="Ald_Oxase/Xan_DH_a/b_sf"/>
</dbReference>
<feature type="compositionally biased region" description="Pro residues" evidence="3">
    <location>
        <begin position="812"/>
        <end position="823"/>
    </location>
</feature>
<dbReference type="InterPro" id="IPR016208">
    <property type="entry name" value="Ald_Oxase/xanthine_DH-like"/>
</dbReference>
<dbReference type="InterPro" id="IPR008274">
    <property type="entry name" value="AldOxase/xan_DH_MoCoBD1"/>
</dbReference>
<keyword evidence="1" id="KW-0500">Molybdenum</keyword>
<reference evidence="6" key="1">
    <citation type="submission" date="2013-08" db="EMBL/GenBank/DDBJ databases">
        <title>Intrasporangium oryzae NRRL B-24470.</title>
        <authorList>
            <person name="Liu H."/>
            <person name="Wang G."/>
        </authorList>
    </citation>
    <scope>NUCLEOTIDE SEQUENCE [LARGE SCALE GENOMIC DNA]</scope>
    <source>
        <strain evidence="6">Q5-1</strain>
    </source>
</reference>
<dbReference type="SUPFAM" id="SSF54665">
    <property type="entry name" value="CO dehydrogenase molybdoprotein N-domain-like"/>
    <property type="match status" value="1"/>
</dbReference>
<feature type="domain" description="Aldehyde oxidase/xanthine dehydrogenase a/b hammerhead" evidence="4">
    <location>
        <begin position="28"/>
        <end position="137"/>
    </location>
</feature>
<dbReference type="InterPro" id="IPR037165">
    <property type="entry name" value="AldOxase/xan_DH_Mopterin-bd_sf"/>
</dbReference>
<feature type="compositionally biased region" description="Low complexity" evidence="3">
    <location>
        <begin position="796"/>
        <end position="811"/>
    </location>
</feature>
<keyword evidence="6" id="KW-1185">Reference proteome</keyword>
<dbReference type="PANTHER" id="PTHR11908">
    <property type="entry name" value="XANTHINE DEHYDROGENASE"/>
    <property type="match status" value="1"/>
</dbReference>
<feature type="compositionally biased region" description="Basic and acidic residues" evidence="3">
    <location>
        <begin position="781"/>
        <end position="791"/>
    </location>
</feature>
<dbReference type="Gene3D" id="3.90.1170.50">
    <property type="entry name" value="Aldehyde oxidase/xanthine dehydrogenase, a/b hammerhead"/>
    <property type="match status" value="1"/>
</dbReference>
<organism evidence="5 6">
    <name type="scientific">Intrasporangium chromatireducens Q5-1</name>
    <dbReference type="NCBI Taxonomy" id="584657"/>
    <lineage>
        <taxon>Bacteria</taxon>
        <taxon>Bacillati</taxon>
        <taxon>Actinomycetota</taxon>
        <taxon>Actinomycetes</taxon>
        <taxon>Micrococcales</taxon>
        <taxon>Intrasporangiaceae</taxon>
        <taxon>Intrasporangium</taxon>
    </lineage>
</organism>
<name>W9GPD1_9MICO</name>
<keyword evidence="2" id="KW-0560">Oxidoreductase</keyword>
<protein>
    <submittedName>
        <fullName evidence="5">Xanthine dehydrogenase</fullName>
    </submittedName>
</protein>
<evidence type="ECO:0000313" key="5">
    <source>
        <dbReference type="EMBL" id="EWT06678.1"/>
    </source>
</evidence>
<dbReference type="Pfam" id="PF02738">
    <property type="entry name" value="MoCoBD_1"/>
    <property type="match status" value="1"/>
</dbReference>
<accession>W9GPD1</accession>
<dbReference type="Gene3D" id="3.30.365.10">
    <property type="entry name" value="Aldehyde oxidase/xanthine dehydrogenase, molybdopterin binding domain"/>
    <property type="match status" value="4"/>
</dbReference>
<evidence type="ECO:0000313" key="6">
    <source>
        <dbReference type="Proteomes" id="UP000019494"/>
    </source>
</evidence>
<dbReference type="GO" id="GO:0016491">
    <property type="term" value="F:oxidoreductase activity"/>
    <property type="evidence" value="ECO:0007669"/>
    <property type="project" value="UniProtKB-KW"/>
</dbReference>
<dbReference type="Pfam" id="PF20256">
    <property type="entry name" value="MoCoBD_2"/>
    <property type="match status" value="1"/>
</dbReference>
<dbReference type="OrthoDB" id="9758509at2"/>
<evidence type="ECO:0000256" key="1">
    <source>
        <dbReference type="ARBA" id="ARBA00022505"/>
    </source>
</evidence>
<evidence type="ECO:0000256" key="2">
    <source>
        <dbReference type="ARBA" id="ARBA00023002"/>
    </source>
</evidence>
<dbReference type="Proteomes" id="UP000019494">
    <property type="component" value="Unassembled WGS sequence"/>
</dbReference>
<dbReference type="InterPro" id="IPR046867">
    <property type="entry name" value="AldOxase/xan_DH_MoCoBD2"/>
</dbReference>
<dbReference type="AlphaFoldDB" id="W9GPD1"/>
<dbReference type="SUPFAM" id="SSF56003">
    <property type="entry name" value="Molybdenum cofactor-binding domain"/>
    <property type="match status" value="1"/>
</dbReference>
<dbReference type="Pfam" id="PF01315">
    <property type="entry name" value="Ald_Xan_dh_C"/>
    <property type="match status" value="1"/>
</dbReference>
<dbReference type="EMBL" id="AWQS01000037">
    <property type="protein sequence ID" value="EWT06678.1"/>
    <property type="molecule type" value="Genomic_DNA"/>
</dbReference>
<dbReference type="GO" id="GO:0005506">
    <property type="term" value="F:iron ion binding"/>
    <property type="evidence" value="ECO:0007669"/>
    <property type="project" value="InterPro"/>
</dbReference>
<proteinExistence type="predicted"/>
<dbReference type="PANTHER" id="PTHR11908:SF132">
    <property type="entry name" value="ALDEHYDE OXIDASE 1-RELATED"/>
    <property type="match status" value="1"/>
</dbReference>
<sequence>MSAPATSTEPMNWVGQSIRRVEDPAILRGWGSYVADIAARDRACHYAVFVRSPIAAGRLVSVTAPAHVTLVTAQDLAGVAQVSPVLHRPDYVPAPMPALAIDVVRFVGEPVAMVLGRTPAEAEDAAELVDVQIEPHDPVLTVRQATAPDAPLVHPGPFPGEPNTVIDARLTTPGFEDAVAAAEHHVHLTVESARQSAMPMEARASHVGIDRASGRITLHTTTQMPHVIRTGICDTLGISEDLLRVVAPDVGGAFGAKMSLAREDLVLVHTARRLGRSIAWVETREENFLASWHSREQEYQLTGSFTANGELVALRADLVADVGAYSCYPVTFGVEPLMAFAELPGPYAVGEYSVRSRGVITNKCPIAPYRGVSRPVQTLAMERLMDTAAAQLGLDPVQIRQTNLIRDYPHTTPTGMVIDPSSHLEALATATQTIDVPAFRERQAAARAAGRYLGLGFSCFAERTGYGVPVFAARSMGITPGYEKVDLAFDPSGNVVLRIGASPHGQGLRTTLAQVVADELGVDPAVVRVVHSDTDATPYGWGSFGSRAMVIAGGAARMAGAALRPRMERIAAELLECAPEDVELRGGWARVRGAGAAVSIADIARTAYHRSHTLPEGEQAGLEQSALYNPLGTFSNAVHAVEVEVDPATGEVTIGRFLVVEDAGVLVNPAIVDGQIHGGVVQGIANALLEELIYDERGVLVTTSLMDFLPPTLAEVPRIEIEHLYTASDFTVTGAKGVGEGGLIGAPAAVLNAITDALTPLGIAVNRMPATPARIREEIRRATERSQEHRQGRSPAAAAGSATTASAESVPTPTPATVPGGKP</sequence>